<protein>
    <recommendedName>
        <fullName evidence="1">F-box domain-containing protein</fullName>
    </recommendedName>
</protein>
<dbReference type="Pfam" id="PF00646">
    <property type="entry name" value="F-box"/>
    <property type="match status" value="1"/>
</dbReference>
<sequence>MPPTDLDEYVLGEILCFCDVRSVLRFSQLNKYSQRIALSKHVWISLVRDLEFRGLRNRDPSLELETCTTQALVDMAKRVALGPLTWSSNSDVPPTLAREIMVHFDESFHPSRDTTVNLLPGGTHLAVFRRSGDTCLLFAVATGRCIWTYNNTPDRFCMEVRDGGEVAVFAFRFREIVWAIYCKIITTITSLSECRLWVAFQL</sequence>
<keyword evidence="3" id="KW-1185">Reference proteome</keyword>
<evidence type="ECO:0000313" key="2">
    <source>
        <dbReference type="EMBL" id="KAJ7618084.1"/>
    </source>
</evidence>
<name>A0AAD7BE56_9AGAR</name>
<evidence type="ECO:0000259" key="1">
    <source>
        <dbReference type="Pfam" id="PF00646"/>
    </source>
</evidence>
<comment type="caution">
    <text evidence="2">The sequence shown here is derived from an EMBL/GenBank/DDBJ whole genome shotgun (WGS) entry which is preliminary data.</text>
</comment>
<dbReference type="InterPro" id="IPR036047">
    <property type="entry name" value="F-box-like_dom_sf"/>
</dbReference>
<dbReference type="EMBL" id="JARKIF010000020">
    <property type="protein sequence ID" value="KAJ7618084.1"/>
    <property type="molecule type" value="Genomic_DNA"/>
</dbReference>
<dbReference type="InterPro" id="IPR001810">
    <property type="entry name" value="F-box_dom"/>
</dbReference>
<dbReference type="AlphaFoldDB" id="A0AAD7BE56"/>
<accession>A0AAD7BE56</accession>
<proteinExistence type="predicted"/>
<dbReference type="Proteomes" id="UP001221142">
    <property type="component" value="Unassembled WGS sequence"/>
</dbReference>
<dbReference type="SUPFAM" id="SSF81383">
    <property type="entry name" value="F-box domain"/>
    <property type="match status" value="1"/>
</dbReference>
<gene>
    <name evidence="2" type="ORF">FB45DRAFT_933279</name>
</gene>
<reference evidence="2" key="1">
    <citation type="submission" date="2023-03" db="EMBL/GenBank/DDBJ databases">
        <title>Massive genome expansion in bonnet fungi (Mycena s.s.) driven by repeated elements and novel gene families across ecological guilds.</title>
        <authorList>
            <consortium name="Lawrence Berkeley National Laboratory"/>
            <person name="Harder C.B."/>
            <person name="Miyauchi S."/>
            <person name="Viragh M."/>
            <person name="Kuo A."/>
            <person name="Thoen E."/>
            <person name="Andreopoulos B."/>
            <person name="Lu D."/>
            <person name="Skrede I."/>
            <person name="Drula E."/>
            <person name="Henrissat B."/>
            <person name="Morin E."/>
            <person name="Kohler A."/>
            <person name="Barry K."/>
            <person name="LaButti K."/>
            <person name="Morin E."/>
            <person name="Salamov A."/>
            <person name="Lipzen A."/>
            <person name="Mereny Z."/>
            <person name="Hegedus B."/>
            <person name="Baldrian P."/>
            <person name="Stursova M."/>
            <person name="Weitz H."/>
            <person name="Taylor A."/>
            <person name="Grigoriev I.V."/>
            <person name="Nagy L.G."/>
            <person name="Martin F."/>
            <person name="Kauserud H."/>
        </authorList>
    </citation>
    <scope>NUCLEOTIDE SEQUENCE</scope>
    <source>
        <strain evidence="2">9284</strain>
    </source>
</reference>
<feature type="domain" description="F-box" evidence="1">
    <location>
        <begin position="5"/>
        <end position="44"/>
    </location>
</feature>
<organism evidence="2 3">
    <name type="scientific">Roridomyces roridus</name>
    <dbReference type="NCBI Taxonomy" id="1738132"/>
    <lineage>
        <taxon>Eukaryota</taxon>
        <taxon>Fungi</taxon>
        <taxon>Dikarya</taxon>
        <taxon>Basidiomycota</taxon>
        <taxon>Agaricomycotina</taxon>
        <taxon>Agaricomycetes</taxon>
        <taxon>Agaricomycetidae</taxon>
        <taxon>Agaricales</taxon>
        <taxon>Marasmiineae</taxon>
        <taxon>Mycenaceae</taxon>
        <taxon>Roridomyces</taxon>
    </lineage>
</organism>
<evidence type="ECO:0000313" key="3">
    <source>
        <dbReference type="Proteomes" id="UP001221142"/>
    </source>
</evidence>